<dbReference type="Pfam" id="PF13365">
    <property type="entry name" value="Trypsin_2"/>
    <property type="match status" value="1"/>
</dbReference>
<dbReference type="Gene3D" id="2.30.42.10">
    <property type="match status" value="1"/>
</dbReference>
<dbReference type="InterPro" id="IPR043504">
    <property type="entry name" value="Peptidase_S1_PA_chymotrypsin"/>
</dbReference>
<reference evidence="1 2" key="1">
    <citation type="journal article" date="2013" name="Proc. Natl. Acad. Sci. U.S.A.">
        <title>Candidate phylum TM6 genome recovered from a hospital sink biofilm provides genomic insights into this uncultivated phylum.</title>
        <authorList>
            <person name="McLean J.S."/>
            <person name="Lombardo M.J."/>
            <person name="Badger J.H."/>
            <person name="Edlund A."/>
            <person name="Novotny M."/>
            <person name="Yee-Greenbaum J."/>
            <person name="Vyahhi N."/>
            <person name="Hall A.P."/>
            <person name="Yang Y."/>
            <person name="Dupont C.L."/>
            <person name="Ziegler M.G."/>
            <person name="Chitsaz H."/>
            <person name="Allen A.E."/>
            <person name="Yooseph S."/>
            <person name="Tesler G."/>
            <person name="Pevzner P.A."/>
            <person name="Friedman R.M."/>
            <person name="Nealson K.H."/>
            <person name="Venter J.C."/>
            <person name="Lasken R.S."/>
        </authorList>
    </citation>
    <scope>NUCLEOTIDE SEQUENCE [LARGE SCALE GENOMIC DNA]</scope>
    <source>
        <strain evidence="1 2">TM6SC1</strain>
    </source>
</reference>
<dbReference type="Gene3D" id="2.40.10.10">
    <property type="entry name" value="Trypsin-like serine proteases"/>
    <property type="match status" value="2"/>
</dbReference>
<evidence type="ECO:0000313" key="1">
    <source>
        <dbReference type="EMBL" id="KIX85072.1"/>
    </source>
</evidence>
<dbReference type="InterPro" id="IPR001940">
    <property type="entry name" value="Peptidase_S1C"/>
</dbReference>
<dbReference type="EMBL" id="ARQD01000003">
    <property type="protein sequence ID" value="KIX85072.1"/>
    <property type="molecule type" value="Genomic_DNA"/>
</dbReference>
<dbReference type="GO" id="GO:0004252">
    <property type="term" value="F:serine-type endopeptidase activity"/>
    <property type="evidence" value="ECO:0007669"/>
    <property type="project" value="InterPro"/>
</dbReference>
<evidence type="ECO:0000313" key="2">
    <source>
        <dbReference type="Proteomes" id="UP000032214"/>
    </source>
</evidence>
<dbReference type="InterPro" id="IPR036034">
    <property type="entry name" value="PDZ_sf"/>
</dbReference>
<dbReference type="STRING" id="1306947.J120_03995"/>
<dbReference type="GO" id="GO:0006508">
    <property type="term" value="P:proteolysis"/>
    <property type="evidence" value="ECO:0007669"/>
    <property type="project" value="InterPro"/>
</dbReference>
<dbReference type="Proteomes" id="UP000032214">
    <property type="component" value="Unassembled WGS sequence"/>
</dbReference>
<accession>A0A0D2K479</accession>
<dbReference type="PRINTS" id="PR00834">
    <property type="entry name" value="PROTEASES2C"/>
</dbReference>
<dbReference type="InterPro" id="IPR046449">
    <property type="entry name" value="DEGP_PDZ_sf"/>
</dbReference>
<dbReference type="InterPro" id="IPR009003">
    <property type="entry name" value="Peptidase_S1_PA"/>
</dbReference>
<dbReference type="SUPFAM" id="SSF50494">
    <property type="entry name" value="Trypsin-like serine proteases"/>
    <property type="match status" value="1"/>
</dbReference>
<sequence length="568" mass="63182">MYRTSFMSRVMPLILVGTVIFFAYDMRKNHQVLAKRIDQLAWNSSTTNSSFSPAVLESIDIMQEPQMLAAATSLDPWRSIQEKVKDTVVQVFSQIAEVDLIQPYKTPHQYSAYGTAFFINGDGELLTNAHVVNQAKAVWIQIPSLGKRTIDVEVVSVSPERDVALLRVKPDELAYIKKALGKVPFLELGDSDTIHRSDEVMALGYPLGQQSLKSTRGIISGREQNLLQIDVPLNPGNSGGPLIDATGKVVAINSASIIEAQNVNYSIQINDVKNILPDMYTTKLLRKPFLGILYNKANEALTEYLGNPQPGGCYVAEVVDGSILAQAGIQRQDMIYAINNNRLDVHGDMKVSWSEDRISLIDYVNRLSLGQEINFVVYRKGERKEITAHFNQMKLPGIHRIFPGYESIDYMVFAGMVIMPLTLNHIQQLGSIAPGLGRYADIKNQAEPKLVITHIFPNSQMYRSRMIPIGSTIHEINGMKVNTLDDLRQAIAKGAHEKFVTVRVSDNIMSSSEHIMAAIPLDKVLAEEHMLASDYRYPIPGVVKDLLVARSLESHIRMPESNIPAVAA</sequence>
<proteinExistence type="predicted"/>
<dbReference type="PANTHER" id="PTHR45980">
    <property type="match status" value="1"/>
</dbReference>
<dbReference type="eggNOG" id="COG0265">
    <property type="taxonomic scope" value="Bacteria"/>
</dbReference>
<dbReference type="Gene3D" id="3.20.190.20">
    <property type="match status" value="1"/>
</dbReference>
<dbReference type="PANTHER" id="PTHR45980:SF9">
    <property type="entry name" value="PROTEASE DO-LIKE 10, MITOCHONDRIAL-RELATED"/>
    <property type="match status" value="1"/>
</dbReference>
<dbReference type="SUPFAM" id="SSF50156">
    <property type="entry name" value="PDZ domain-like"/>
    <property type="match status" value="2"/>
</dbReference>
<evidence type="ECO:0008006" key="3">
    <source>
        <dbReference type="Google" id="ProtNLM"/>
    </source>
</evidence>
<protein>
    <recommendedName>
        <fullName evidence="3">PDZ domain-containing protein</fullName>
    </recommendedName>
</protein>
<keyword evidence="2" id="KW-1185">Reference proteome</keyword>
<comment type="caution">
    <text evidence="1">The sequence shown here is derived from an EMBL/GenBank/DDBJ whole genome shotgun (WGS) entry which is preliminary data.</text>
</comment>
<organism evidence="1 2">
    <name type="scientific">candidate division TM6 bacterium JCVI TM6SC1</name>
    <dbReference type="NCBI Taxonomy" id="1306947"/>
    <lineage>
        <taxon>Bacteria</taxon>
        <taxon>Candidatus Babelota</taxon>
        <taxon>Vermiphilus</taxon>
    </lineage>
</organism>
<gene>
    <name evidence="1" type="ORF">J120_03995</name>
</gene>
<dbReference type="AlphaFoldDB" id="A0A0D2K479"/>
<name>A0A0D2K479_9BACT</name>